<evidence type="ECO:0000256" key="6">
    <source>
        <dbReference type="ARBA" id="ARBA00022737"/>
    </source>
</evidence>
<evidence type="ECO:0000256" key="4">
    <source>
        <dbReference type="ARBA" id="ARBA00022448"/>
    </source>
</evidence>
<dbReference type="InterPro" id="IPR016024">
    <property type="entry name" value="ARM-type_fold"/>
</dbReference>
<accession>A0A1G4IQY7</accession>
<dbReference type="AlphaFoldDB" id="A0A1G4IQY7"/>
<evidence type="ECO:0000256" key="8">
    <source>
        <dbReference type="ARBA" id="ARBA00023242"/>
    </source>
</evidence>
<dbReference type="EMBL" id="LT598483">
    <property type="protein sequence ID" value="SCU78925.1"/>
    <property type="molecule type" value="Genomic_DNA"/>
</dbReference>
<dbReference type="InterPro" id="IPR058584">
    <property type="entry name" value="IMB1_TNPO1-like_TPR"/>
</dbReference>
<keyword evidence="6" id="KW-0677">Repeat</keyword>
<evidence type="ECO:0000313" key="12">
    <source>
        <dbReference type="EMBL" id="SCU78925.1"/>
    </source>
</evidence>
<evidence type="ECO:0000256" key="7">
    <source>
        <dbReference type="ARBA" id="ARBA00022927"/>
    </source>
</evidence>
<keyword evidence="4" id="KW-0813">Transport</keyword>
<evidence type="ECO:0000256" key="5">
    <source>
        <dbReference type="ARBA" id="ARBA00022490"/>
    </source>
</evidence>
<dbReference type="InterPro" id="IPR011989">
    <property type="entry name" value="ARM-like"/>
</dbReference>
<reference evidence="13" key="1">
    <citation type="submission" date="2016-03" db="EMBL/GenBank/DDBJ databases">
        <authorList>
            <person name="Devillers Hugo."/>
        </authorList>
    </citation>
    <scope>NUCLEOTIDE SEQUENCE [LARGE SCALE GENOMIC DNA]</scope>
</reference>
<dbReference type="GO" id="GO:0031267">
    <property type="term" value="F:small GTPase binding"/>
    <property type="evidence" value="ECO:0007669"/>
    <property type="project" value="InterPro"/>
</dbReference>
<dbReference type="SMART" id="SM00185">
    <property type="entry name" value="ARM"/>
    <property type="match status" value="3"/>
</dbReference>
<dbReference type="InterPro" id="IPR000225">
    <property type="entry name" value="Armadillo"/>
</dbReference>
<keyword evidence="7" id="KW-0653">Protein transport</keyword>
<dbReference type="InterPro" id="IPR040122">
    <property type="entry name" value="Importin_beta"/>
</dbReference>
<sequence>MSTEAAQLAQVLEQTILSPDATVRLQCETQLKKLSNDNFLQYVGLLALVLGDSSNRLEARILAALSLKNELVSKDTVKTQQLAQRWISQVDDSSRAAVRNYGLSGLMDPEPRVANAAAQLIAAIATIELPRNDWPDLMKIMVDNTAAQQPENIKRASLLALGYICEAANSGSESLVAQSNNILIAIVQGAQASEPSKAVRLTALNALADSLAFIKNNMEREGERNYLMQVVCEATQTTDDSDIQAAAFGCLCKIMSLYYFLMKPYMEQALYALTVSTMQSQDEKVASMAVEFWSTICEEEIDIAYELAQFPQSPLQSFNFALTSIQEVIPNLLNLLSRQNEDAEDDDWNVAMSAGACLQLFAQNCGNYVVEPVLRYVEHNITSDNWRNREAAVMAFGSILDGPDKVQLTNLIHQALPPIIHLIKDPCLQVKETVAWCIGRIADLVVGAIDPQTHLPDVVQACLQGLEDHPKVATNCAWTIINLVEQMADTQGSPIYNYYPILVEALMKAANSTDNENSARASAFSALTTLVEFSTDQVADSAISISSFILDKLGQTMAVDETQLNTEAKQNLEELQSNVLSVLSAVIRKNPASVTSVSDMLMDLFIKLLEKKDTSYVEDDVFYAISSLAAALGKGFEKFLETFSPYLVNALNQVQSQVSITAVGLIADISNCLEEDFKPFASAFMNVLGQMISANNAKKELKPAVLSVFGDIASNIGPDFIPYLNQVMALCVAAQNTRPENASLEALEYNVKIHESVLDAYVGTVAGLNANPDALFPYVGTLFQFMSHIADNPTLNSEDSTARAAVGIIGDVAAMFPDGRIKQFYSQDWVTEFIKKTRSNPTFSQSTKDTARWAREQQKFQIGLR</sequence>
<dbReference type="PANTHER" id="PTHR10527">
    <property type="entry name" value="IMPORTIN BETA"/>
    <property type="match status" value="1"/>
</dbReference>
<dbReference type="OrthoDB" id="10263328at2759"/>
<keyword evidence="5" id="KW-0963">Cytoplasm</keyword>
<dbReference type="GO" id="GO:0005635">
    <property type="term" value="C:nuclear envelope"/>
    <property type="evidence" value="ECO:0007669"/>
    <property type="project" value="UniProtKB-SubCell"/>
</dbReference>
<dbReference type="GO" id="GO:0005737">
    <property type="term" value="C:cytoplasm"/>
    <property type="evidence" value="ECO:0007669"/>
    <property type="project" value="UniProtKB-SubCell"/>
</dbReference>
<dbReference type="Pfam" id="PF13513">
    <property type="entry name" value="HEAT_EZ"/>
    <property type="match status" value="1"/>
</dbReference>
<comment type="subcellular location">
    <subcellularLocation>
        <location evidence="2">Cytoplasm</location>
    </subcellularLocation>
    <subcellularLocation>
        <location evidence="1">Nucleus envelope</location>
    </subcellularLocation>
</comment>
<dbReference type="Gene3D" id="1.25.10.10">
    <property type="entry name" value="Leucine-rich Repeat Variant"/>
    <property type="match status" value="1"/>
</dbReference>
<evidence type="ECO:0000256" key="10">
    <source>
        <dbReference type="ARBA" id="ARBA00083566"/>
    </source>
</evidence>
<keyword evidence="13" id="KW-1185">Reference proteome</keyword>
<comment type="similarity">
    <text evidence="3">Belongs to the importin beta family. Importin beta-1 subfamily.</text>
</comment>
<dbReference type="SUPFAM" id="SSF48371">
    <property type="entry name" value="ARM repeat"/>
    <property type="match status" value="1"/>
</dbReference>
<evidence type="ECO:0000256" key="3">
    <source>
        <dbReference type="ARBA" id="ARBA00010907"/>
    </source>
</evidence>
<gene>
    <name evidence="12" type="ORF">LAME_0A06436G</name>
</gene>
<evidence type="ECO:0000256" key="1">
    <source>
        <dbReference type="ARBA" id="ARBA00004259"/>
    </source>
</evidence>
<evidence type="ECO:0000256" key="2">
    <source>
        <dbReference type="ARBA" id="ARBA00004496"/>
    </source>
</evidence>
<dbReference type="PROSITE" id="PS50166">
    <property type="entry name" value="IMPORTIN_B_NT"/>
    <property type="match status" value="1"/>
</dbReference>
<protein>
    <recommendedName>
        <fullName evidence="9">Importin-95</fullName>
    </recommendedName>
    <alternativeName>
        <fullName evidence="10">Karyopherin-95</fullName>
    </alternativeName>
</protein>
<dbReference type="Proteomes" id="UP000191144">
    <property type="component" value="Chromosome A"/>
</dbReference>
<feature type="domain" description="Importin N-terminal" evidence="11">
    <location>
        <begin position="27"/>
        <end position="108"/>
    </location>
</feature>
<dbReference type="GO" id="GO:0006606">
    <property type="term" value="P:protein import into nucleus"/>
    <property type="evidence" value="ECO:0007669"/>
    <property type="project" value="InterPro"/>
</dbReference>
<evidence type="ECO:0000256" key="9">
    <source>
        <dbReference type="ARBA" id="ARBA00079884"/>
    </source>
</evidence>
<organism evidence="12 13">
    <name type="scientific">Lachancea meyersii CBS 8951</name>
    <dbReference type="NCBI Taxonomy" id="1266667"/>
    <lineage>
        <taxon>Eukaryota</taxon>
        <taxon>Fungi</taxon>
        <taxon>Dikarya</taxon>
        <taxon>Ascomycota</taxon>
        <taxon>Saccharomycotina</taxon>
        <taxon>Saccharomycetes</taxon>
        <taxon>Saccharomycetales</taxon>
        <taxon>Saccharomycetaceae</taxon>
        <taxon>Lachancea</taxon>
    </lineage>
</organism>
<name>A0A1G4IQY7_9SACH</name>
<dbReference type="Pfam" id="PF03810">
    <property type="entry name" value="IBN_N"/>
    <property type="match status" value="1"/>
</dbReference>
<dbReference type="InterPro" id="IPR001494">
    <property type="entry name" value="Importin-beta_N"/>
</dbReference>
<keyword evidence="8" id="KW-0539">Nucleus</keyword>
<proteinExistence type="inferred from homology"/>
<dbReference type="FunFam" id="1.25.10.10:FF:000027">
    <property type="entry name" value="Importin subunit beta-1"/>
    <property type="match status" value="1"/>
</dbReference>
<evidence type="ECO:0000313" key="13">
    <source>
        <dbReference type="Proteomes" id="UP000191144"/>
    </source>
</evidence>
<evidence type="ECO:0000259" key="11">
    <source>
        <dbReference type="PROSITE" id="PS50166"/>
    </source>
</evidence>
<dbReference type="Pfam" id="PF25574">
    <property type="entry name" value="TPR_IMB1"/>
    <property type="match status" value="1"/>
</dbReference>